<reference evidence="1 2" key="1">
    <citation type="journal article" date="2020" name="Phytopathology">
        <title>Genome Sequence Resources of Colletotrichum truncatum, C. plurivorum, C. musicola, and C. sojae: Four Species Pathogenic to Soybean (Glycine max).</title>
        <authorList>
            <person name="Rogerio F."/>
            <person name="Boufleur T.R."/>
            <person name="Ciampi-Guillardi M."/>
            <person name="Sukno S.A."/>
            <person name="Thon M.R."/>
            <person name="Massola Junior N.S."/>
            <person name="Baroncelli R."/>
        </authorList>
    </citation>
    <scope>NUCLEOTIDE SEQUENCE [LARGE SCALE GENOMIC DNA]</scope>
    <source>
        <strain evidence="1 2">LFN0009</strain>
    </source>
</reference>
<dbReference type="Pfam" id="PF13424">
    <property type="entry name" value="TPR_12"/>
    <property type="match status" value="1"/>
</dbReference>
<keyword evidence="2" id="KW-1185">Reference proteome</keyword>
<dbReference type="Proteomes" id="UP000652219">
    <property type="component" value="Unassembled WGS sequence"/>
</dbReference>
<dbReference type="Pfam" id="PF13374">
    <property type="entry name" value="TPR_10"/>
    <property type="match status" value="2"/>
</dbReference>
<dbReference type="InterPro" id="IPR053137">
    <property type="entry name" value="NLR-like"/>
</dbReference>
<dbReference type="EMBL" id="WIGN01000500">
    <property type="protein sequence ID" value="KAF6790394.1"/>
    <property type="molecule type" value="Genomic_DNA"/>
</dbReference>
<protein>
    <submittedName>
        <fullName evidence="1">Pfs domain-containing protein</fullName>
    </submittedName>
</protein>
<comment type="caution">
    <text evidence="1">The sequence shown here is derived from an EMBL/GenBank/DDBJ whole genome shotgun (WGS) entry which is preliminary data.</text>
</comment>
<organism evidence="1 2">
    <name type="scientific">Colletotrichum sojae</name>
    <dbReference type="NCBI Taxonomy" id="2175907"/>
    <lineage>
        <taxon>Eukaryota</taxon>
        <taxon>Fungi</taxon>
        <taxon>Dikarya</taxon>
        <taxon>Ascomycota</taxon>
        <taxon>Pezizomycotina</taxon>
        <taxon>Sordariomycetes</taxon>
        <taxon>Hypocreomycetidae</taxon>
        <taxon>Glomerellales</taxon>
        <taxon>Glomerellaceae</taxon>
        <taxon>Colletotrichum</taxon>
        <taxon>Colletotrichum orchidearum species complex</taxon>
    </lineage>
</organism>
<dbReference type="SUPFAM" id="SSF48452">
    <property type="entry name" value="TPR-like"/>
    <property type="match status" value="2"/>
</dbReference>
<evidence type="ECO:0000313" key="2">
    <source>
        <dbReference type="Proteomes" id="UP000652219"/>
    </source>
</evidence>
<name>A0A8H6IQ47_9PEZI</name>
<dbReference type="InterPro" id="IPR011990">
    <property type="entry name" value="TPR-like_helical_dom_sf"/>
</dbReference>
<dbReference type="AlphaFoldDB" id="A0A8H6IQ47"/>
<gene>
    <name evidence="1" type="ORF">CSOJ01_14551</name>
</gene>
<dbReference type="Gene3D" id="1.25.40.10">
    <property type="entry name" value="Tetratricopeptide repeat domain"/>
    <property type="match status" value="2"/>
</dbReference>
<proteinExistence type="predicted"/>
<evidence type="ECO:0000313" key="1">
    <source>
        <dbReference type="EMBL" id="KAF6790394.1"/>
    </source>
</evidence>
<sequence>MALLLAKAYSATGHLRDAHNLLDAVFDVYSCGSSWFGSVGLVVKEQLAACEAQLGRHDVSLDLRRKVFTEYQGKDLDADTLSVAMMNLADSLWMTGDRNDALDMAQDALARRKRIMGTGDPRLLRNKRKVAEYLHGSNQRRLALQLPSKSALADSYHWNGEFQSAMDLRVEVYRARFRILGQDHPDLLLAEDRLLSTQSSNHPSMATKAQVKRERKQAVRAWERVLGPNHPYTLEGRVNLGHSYSAIGDKEKALCEQKAVLEVRNRHFKTLQEQKKAVGSAVNPLISSTTNVANLLEKKGDFPAAWHKRQDALEIAEGYADEQVVFKTRNYMANHFARQGGVLNYRKALLMRRSILKDQKRSFLTMTQAP</sequence>
<dbReference type="PANTHER" id="PTHR46082">
    <property type="entry name" value="ATP/GTP-BINDING PROTEIN-RELATED"/>
    <property type="match status" value="1"/>
</dbReference>
<dbReference type="PANTHER" id="PTHR46082:SF6">
    <property type="entry name" value="AAA+ ATPASE DOMAIN-CONTAINING PROTEIN-RELATED"/>
    <property type="match status" value="1"/>
</dbReference>
<accession>A0A8H6IQ47</accession>